<dbReference type="GO" id="GO:0000796">
    <property type="term" value="C:condensin complex"/>
    <property type="evidence" value="ECO:0007669"/>
    <property type="project" value="InterPro"/>
</dbReference>
<evidence type="ECO:0000313" key="10">
    <source>
        <dbReference type="EMBL" id="KAF9496412.1"/>
    </source>
</evidence>
<keyword evidence="5" id="KW-0498">Mitosis</keyword>
<dbReference type="GO" id="GO:0007076">
    <property type="term" value="P:mitotic chromosome condensation"/>
    <property type="evidence" value="ECO:0007669"/>
    <property type="project" value="InterPro"/>
</dbReference>
<keyword evidence="4" id="KW-0132">Cell division</keyword>
<dbReference type="Gene3D" id="1.25.10.10">
    <property type="entry name" value="Leucine-rich Repeat Variant"/>
    <property type="match status" value="1"/>
</dbReference>
<dbReference type="InterPro" id="IPR025977">
    <property type="entry name" value="Cnd3_C"/>
</dbReference>
<proteinExistence type="inferred from homology"/>
<dbReference type="InterPro" id="IPR027165">
    <property type="entry name" value="CND3"/>
</dbReference>
<reference evidence="10" key="1">
    <citation type="submission" date="2020-11" db="EMBL/GenBank/DDBJ databases">
        <authorList>
            <consortium name="DOE Joint Genome Institute"/>
            <person name="Ahrendt S."/>
            <person name="Riley R."/>
            <person name="Andreopoulos W."/>
            <person name="Labutti K."/>
            <person name="Pangilinan J."/>
            <person name="Ruiz-Duenas F.J."/>
            <person name="Barrasa J.M."/>
            <person name="Sanchez-Garcia M."/>
            <person name="Camarero S."/>
            <person name="Miyauchi S."/>
            <person name="Serrano A."/>
            <person name="Linde D."/>
            <person name="Babiker R."/>
            <person name="Drula E."/>
            <person name="Ayuso-Fernandez I."/>
            <person name="Pacheco R."/>
            <person name="Padilla G."/>
            <person name="Ferreira P."/>
            <person name="Barriuso J."/>
            <person name="Kellner H."/>
            <person name="Castanera R."/>
            <person name="Alfaro M."/>
            <person name="Ramirez L."/>
            <person name="Pisabarro A.G."/>
            <person name="Kuo A."/>
            <person name="Tritt A."/>
            <person name="Lipzen A."/>
            <person name="He G."/>
            <person name="Yan M."/>
            <person name="Ng V."/>
            <person name="Cullen D."/>
            <person name="Martin F."/>
            <person name="Rosso M.-N."/>
            <person name="Henrissat B."/>
            <person name="Hibbett D."/>
            <person name="Martinez A.T."/>
            <person name="Grigoriev I.V."/>
        </authorList>
    </citation>
    <scope>NUCLEOTIDE SEQUENCE</scope>
    <source>
        <strain evidence="10">ATCC 90797</strain>
    </source>
</reference>
<evidence type="ECO:0000256" key="4">
    <source>
        <dbReference type="ARBA" id="ARBA00022618"/>
    </source>
</evidence>
<dbReference type="GO" id="GO:0051301">
    <property type="term" value="P:cell division"/>
    <property type="evidence" value="ECO:0007669"/>
    <property type="project" value="UniProtKB-KW"/>
</dbReference>
<dbReference type="InterPro" id="IPR011989">
    <property type="entry name" value="ARM-like"/>
</dbReference>
<comment type="subcellular location">
    <subcellularLocation>
        <location evidence="1">Chromosome</location>
    </subcellularLocation>
</comment>
<accession>A0A9P5ZZP5</accession>
<evidence type="ECO:0000256" key="7">
    <source>
        <dbReference type="ARBA" id="ARBA00023306"/>
    </source>
</evidence>
<evidence type="ECO:0000256" key="2">
    <source>
        <dbReference type="ARBA" id="ARBA00006533"/>
    </source>
</evidence>
<evidence type="ECO:0000256" key="1">
    <source>
        <dbReference type="ARBA" id="ARBA00004286"/>
    </source>
</evidence>
<evidence type="ECO:0000256" key="6">
    <source>
        <dbReference type="ARBA" id="ARBA00023067"/>
    </source>
</evidence>
<feature type="region of interest" description="Disordered" evidence="8">
    <location>
        <begin position="574"/>
        <end position="604"/>
    </location>
</feature>
<evidence type="ECO:0000313" key="11">
    <source>
        <dbReference type="Proteomes" id="UP000807025"/>
    </source>
</evidence>
<dbReference type="GO" id="GO:0000793">
    <property type="term" value="C:condensed chromosome"/>
    <property type="evidence" value="ECO:0007669"/>
    <property type="project" value="TreeGrafter"/>
</dbReference>
<evidence type="ECO:0000259" key="9">
    <source>
        <dbReference type="Pfam" id="PF12719"/>
    </source>
</evidence>
<comment type="similarity">
    <text evidence="2">Belongs to the CND3 (condensin subunit 3) family.</text>
</comment>
<keyword evidence="6" id="KW-0226">DNA condensation</keyword>
<dbReference type="PANTHER" id="PTHR14418:SF5">
    <property type="entry name" value="CONDENSIN COMPLEX SUBUNIT 3"/>
    <property type="match status" value="1"/>
</dbReference>
<evidence type="ECO:0000256" key="5">
    <source>
        <dbReference type="ARBA" id="ARBA00022776"/>
    </source>
</evidence>
<protein>
    <submittedName>
        <fullName evidence="10">ARM repeat-containing protein</fullName>
    </submittedName>
</protein>
<dbReference type="Pfam" id="PF12719">
    <property type="entry name" value="Cnd3"/>
    <property type="match status" value="1"/>
</dbReference>
<dbReference type="AlphaFoldDB" id="A0A9P5ZZP5"/>
<dbReference type="PANTHER" id="PTHR14418">
    <property type="entry name" value="CONDENSIN COMPLEX SUBUNIT 3-RELATED"/>
    <property type="match status" value="1"/>
</dbReference>
<organism evidence="10 11">
    <name type="scientific">Pleurotus eryngii</name>
    <name type="common">Boletus of the steppes</name>
    <dbReference type="NCBI Taxonomy" id="5323"/>
    <lineage>
        <taxon>Eukaryota</taxon>
        <taxon>Fungi</taxon>
        <taxon>Dikarya</taxon>
        <taxon>Basidiomycota</taxon>
        <taxon>Agaricomycotina</taxon>
        <taxon>Agaricomycetes</taxon>
        <taxon>Agaricomycetidae</taxon>
        <taxon>Agaricales</taxon>
        <taxon>Pleurotineae</taxon>
        <taxon>Pleurotaceae</taxon>
        <taxon>Pleurotus</taxon>
    </lineage>
</organism>
<comment type="caution">
    <text evidence="10">The sequence shown here is derived from an EMBL/GenBank/DDBJ whole genome shotgun (WGS) entry which is preliminary data.</text>
</comment>
<gene>
    <name evidence="10" type="ORF">BDN71DRAFT_1389482</name>
</gene>
<evidence type="ECO:0000256" key="3">
    <source>
        <dbReference type="ARBA" id="ARBA00022454"/>
    </source>
</evidence>
<feature type="domain" description="Nuclear condensin complex subunit 3 C-terminal" evidence="9">
    <location>
        <begin position="617"/>
        <end position="893"/>
    </location>
</feature>
<keyword evidence="11" id="KW-1185">Reference proteome</keyword>
<dbReference type="EMBL" id="MU154552">
    <property type="protein sequence ID" value="KAF9496412.1"/>
    <property type="molecule type" value="Genomic_DNA"/>
</dbReference>
<name>A0A9P5ZZP5_PLEER</name>
<evidence type="ECO:0000256" key="8">
    <source>
        <dbReference type="SAM" id="MobiDB-lite"/>
    </source>
</evidence>
<sequence length="986" mass="110478">MAPKSSSATGRAVDLDTLHATLSTILDQAQSSVANHRKNCVALYKLHVAAGAISQPGKKGSAPRYTGEQAFGDVFMVLIGRVLMVKKGLVVGDRIVKFVGAYAKFINEKGAQIPLVMGLGNFALATYSIPNPAAAEEAAAKHPDADENDDTLTSRFLSRLLTWLFDGFLAKNKVVRYRSVQLVSEMISHLGELDEEMYTTLRSQLIDRVNDKEPIIRAHAVIALSKLVGSEDPSELPNDEPTILITVLEVLCGDPSPEVRRAALLNIPLTAETLEVILSRTRDTDPLTRRLVYSTVLQTRLTHPRQLSIAQREQVVKHGLGDREPGTRLAAGKLVASWLDTVMVEGAEEGDEDSWTGDDGGVMRGFVAFLRIFDVVGPGEEVAVDAVQSIFVTRPEYLDIFTFSASYWKGLTAESAVLARVFIEHCLKTNGEARLENASVPVVTEFAFYVQEVYNALLQLMHEEAEARTLDDEDERERDEREELMVKNEVILGELLTIAVKLDYADEIGRRKTLTVVRDMLAHPQLPESLIPKCMDVLQAITPSERELIRIVVEIIIEHRDGDDDQVGGLENMTSVSESQSDITHSTIRREKSMRRAKGRDDMSPEEAMEADVIDLRCLALCIAMLERVHGDFDDNSTLQGILGDLIIPAVKRKELLMRERALISLGLCCLIAKNMALSSFQLFLNQVQNSPVELRLKVLQLVFDLLVKYEHEFFGRPEIADRIITFLLQTLETDESPVIQAVLCIGISKLLLAGFVDDPRVLTSLILVYVSPATADNHELRQCLSYFFPIYCYSSTESQCRLQSVFISAFDQVVRVHEELDDGQEMIAPLQFALLLTDWLDPEKTAAAQGTIKAASRNIHMDLAVEVLRVLFDEERTADNQKVLCQLLSHLSMNPEANSRSLHKLHILLYYLEERRLIDNSTIEKMVTRFKSRFQKAFGHKVGEMEPALMDEDDFQELFEYIGAEPERYLQQIERERDNRPLASA</sequence>
<feature type="compositionally biased region" description="Polar residues" evidence="8">
    <location>
        <begin position="574"/>
        <end position="586"/>
    </location>
</feature>
<dbReference type="SUPFAM" id="SSF48371">
    <property type="entry name" value="ARM repeat"/>
    <property type="match status" value="1"/>
</dbReference>
<keyword evidence="3" id="KW-0158">Chromosome</keyword>
<dbReference type="Proteomes" id="UP000807025">
    <property type="component" value="Unassembled WGS sequence"/>
</dbReference>
<dbReference type="OrthoDB" id="27187at2759"/>
<dbReference type="InterPro" id="IPR016024">
    <property type="entry name" value="ARM-type_fold"/>
</dbReference>
<keyword evidence="7" id="KW-0131">Cell cycle</keyword>